<evidence type="ECO:0000313" key="2">
    <source>
        <dbReference type="EMBL" id="PPR80746.1"/>
    </source>
</evidence>
<accession>A0A2P5VPI2</accession>
<keyword evidence="1" id="KW-0472">Membrane</keyword>
<dbReference type="EMBL" id="KZ671678">
    <property type="protein sequence ID" value="PPR80746.1"/>
    <property type="molecule type" value="Genomic_DNA"/>
</dbReference>
<organism evidence="2 3">
    <name type="scientific">Gossypium barbadense</name>
    <name type="common">Sea Island cotton</name>
    <name type="synonym">Hibiscus barbadensis</name>
    <dbReference type="NCBI Taxonomy" id="3634"/>
    <lineage>
        <taxon>Eukaryota</taxon>
        <taxon>Viridiplantae</taxon>
        <taxon>Streptophyta</taxon>
        <taxon>Embryophyta</taxon>
        <taxon>Tracheophyta</taxon>
        <taxon>Spermatophyta</taxon>
        <taxon>Magnoliopsida</taxon>
        <taxon>eudicotyledons</taxon>
        <taxon>Gunneridae</taxon>
        <taxon>Pentapetalae</taxon>
        <taxon>rosids</taxon>
        <taxon>malvids</taxon>
        <taxon>Malvales</taxon>
        <taxon>Malvaceae</taxon>
        <taxon>Malvoideae</taxon>
        <taxon>Gossypium</taxon>
    </lineage>
</organism>
<dbReference type="Proteomes" id="UP000239757">
    <property type="component" value="Unassembled WGS sequence"/>
</dbReference>
<protein>
    <submittedName>
        <fullName evidence="2">Uncharacterized protein</fullName>
    </submittedName>
</protein>
<proteinExistence type="predicted"/>
<feature type="transmembrane region" description="Helical" evidence="1">
    <location>
        <begin position="48"/>
        <end position="69"/>
    </location>
</feature>
<sequence>MPFPGTILGNEETHDSEVSLLKRSSEDLNCGRVFGRIAFIAVADITDAIAVIAGIAVVNFSIAGIAGFGSSDFGRCHYRYITAAISVTDRYLNPCFFLEPPESDYGSTIGFTSTEGPAYGSFDIYCLCISFRVNIFDPT</sequence>
<gene>
    <name evidence="2" type="ORF">GOBAR_AA39968</name>
</gene>
<reference evidence="2 3" key="1">
    <citation type="submission" date="2015-01" db="EMBL/GenBank/DDBJ databases">
        <title>Genome of allotetraploid Gossypium barbadense reveals genomic plasticity and fiber elongation in cotton evolution.</title>
        <authorList>
            <person name="Chen X."/>
            <person name="Liu X."/>
            <person name="Zhao B."/>
            <person name="Zheng H."/>
            <person name="Hu Y."/>
            <person name="Lu G."/>
            <person name="Yang C."/>
            <person name="Chen J."/>
            <person name="Shan C."/>
            <person name="Zhang L."/>
            <person name="Zhou Y."/>
            <person name="Wang L."/>
            <person name="Guo W."/>
            <person name="Bai Y."/>
            <person name="Ruan J."/>
            <person name="Shangguan X."/>
            <person name="Mao Y."/>
            <person name="Jiang J."/>
            <person name="Zhu Y."/>
            <person name="Lei J."/>
            <person name="Kang H."/>
            <person name="Chen S."/>
            <person name="He X."/>
            <person name="Wang R."/>
            <person name="Wang Y."/>
            <person name="Chen J."/>
            <person name="Wang L."/>
            <person name="Yu S."/>
            <person name="Wang B."/>
            <person name="Wei J."/>
            <person name="Song S."/>
            <person name="Lu X."/>
            <person name="Gao Z."/>
            <person name="Gu W."/>
            <person name="Deng X."/>
            <person name="Ma D."/>
            <person name="Wang S."/>
            <person name="Liang W."/>
            <person name="Fang L."/>
            <person name="Cai C."/>
            <person name="Zhu X."/>
            <person name="Zhou B."/>
            <person name="Zhang Y."/>
            <person name="Chen Z."/>
            <person name="Xu S."/>
            <person name="Zhu R."/>
            <person name="Wang S."/>
            <person name="Zhang T."/>
            <person name="Zhao G."/>
        </authorList>
    </citation>
    <scope>NUCLEOTIDE SEQUENCE [LARGE SCALE GENOMIC DNA]</scope>
    <source>
        <strain evidence="3">cv. Xinhai21</strain>
        <tissue evidence="2">Leaf</tissue>
    </source>
</reference>
<evidence type="ECO:0000313" key="3">
    <source>
        <dbReference type="Proteomes" id="UP000239757"/>
    </source>
</evidence>
<name>A0A2P5VPI2_GOSBA</name>
<keyword evidence="1" id="KW-0812">Transmembrane</keyword>
<keyword evidence="1" id="KW-1133">Transmembrane helix</keyword>
<evidence type="ECO:0000256" key="1">
    <source>
        <dbReference type="SAM" id="Phobius"/>
    </source>
</evidence>
<dbReference type="AlphaFoldDB" id="A0A2P5VPI2"/>